<dbReference type="SUPFAM" id="SSF109604">
    <property type="entry name" value="HD-domain/PDEase-like"/>
    <property type="match status" value="1"/>
</dbReference>
<evidence type="ECO:0000256" key="1">
    <source>
        <dbReference type="ARBA" id="ARBA00022801"/>
    </source>
</evidence>
<dbReference type="InterPro" id="IPR006674">
    <property type="entry name" value="HD_domain"/>
</dbReference>
<dbReference type="Pfam" id="PF13286">
    <property type="entry name" value="HD_assoc"/>
    <property type="match status" value="1"/>
</dbReference>
<dbReference type="NCBIfam" id="TIGR01353">
    <property type="entry name" value="dGTP_triPase"/>
    <property type="match status" value="1"/>
</dbReference>
<dbReference type="InterPro" id="IPR026875">
    <property type="entry name" value="PHydrolase_assoc_dom"/>
</dbReference>
<dbReference type="RefSeq" id="WP_024104349.1">
    <property type="nucleotide sequence ID" value="NZ_CP031560.1"/>
</dbReference>
<dbReference type="InterPro" id="IPR006261">
    <property type="entry name" value="dGTPase"/>
</dbReference>
<evidence type="ECO:0000259" key="2">
    <source>
        <dbReference type="PROSITE" id="PS51831"/>
    </source>
</evidence>
<protein>
    <submittedName>
        <fullName evidence="3">DNTP triphosphohydrolase</fullName>
    </submittedName>
</protein>
<dbReference type="CDD" id="cd00077">
    <property type="entry name" value="HDc"/>
    <property type="match status" value="1"/>
</dbReference>
<dbReference type="PROSITE" id="PS51831">
    <property type="entry name" value="HD"/>
    <property type="match status" value="1"/>
</dbReference>
<reference evidence="3 4" key="1">
    <citation type="submission" date="2018-09" db="EMBL/GenBank/DDBJ databases">
        <title>Phylogenetic diversity of Pectobacterium and Dickeya strains causing blackleg disease of potato in Morocco.</title>
        <authorList>
            <person name="Oulghazi S."/>
            <person name="Moumni M."/>
            <person name="Faure D."/>
        </authorList>
    </citation>
    <scope>NUCLEOTIDE SEQUENCE [LARGE SCALE GENOMIC DNA]</scope>
    <source>
        <strain evidence="3 4">S4.16.03.LID</strain>
    </source>
</reference>
<name>A0ABX9NSD4_9GAMM</name>
<dbReference type="Proteomes" id="UP000266633">
    <property type="component" value="Unassembled WGS sequence"/>
</dbReference>
<dbReference type="GeneID" id="49320340"/>
<keyword evidence="1" id="KW-0378">Hydrolase</keyword>
<dbReference type="Gene3D" id="1.10.3210.10">
    <property type="entry name" value="Hypothetical protein af1432"/>
    <property type="match status" value="1"/>
</dbReference>
<dbReference type="EMBL" id="QZDO01000015">
    <property type="protein sequence ID" value="RJL75563.1"/>
    <property type="molecule type" value="Genomic_DNA"/>
</dbReference>
<comment type="caution">
    <text evidence="3">The sequence shown here is derived from an EMBL/GenBank/DDBJ whole genome shotgun (WGS) entry which is preliminary data.</text>
</comment>
<dbReference type="PANTHER" id="PTHR11373:SF40">
    <property type="entry name" value="DEOXYGUANOSINETRIPHOSPHATE TRIPHOSPHOHYDROLASE-LIKE PROTEIN 2"/>
    <property type="match status" value="1"/>
</dbReference>
<dbReference type="InterPro" id="IPR050135">
    <property type="entry name" value="dGTPase-like"/>
</dbReference>
<dbReference type="InterPro" id="IPR003607">
    <property type="entry name" value="HD/PDEase_dom"/>
</dbReference>
<dbReference type="SMART" id="SM00471">
    <property type="entry name" value="HDc"/>
    <property type="match status" value="1"/>
</dbReference>
<keyword evidence="4" id="KW-1185">Reference proteome</keyword>
<organism evidence="3 4">
    <name type="scientific">Dickeya dianthicola</name>
    <dbReference type="NCBI Taxonomy" id="204039"/>
    <lineage>
        <taxon>Bacteria</taxon>
        <taxon>Pseudomonadati</taxon>
        <taxon>Pseudomonadota</taxon>
        <taxon>Gammaproteobacteria</taxon>
        <taxon>Enterobacterales</taxon>
        <taxon>Pectobacteriaceae</taxon>
        <taxon>Dickeya</taxon>
    </lineage>
</organism>
<proteinExistence type="predicted"/>
<dbReference type="PANTHER" id="PTHR11373">
    <property type="entry name" value="DEOXYNUCLEOSIDE TRIPHOSPHATE TRIPHOSPHOHYDROLASE"/>
    <property type="match status" value="1"/>
</dbReference>
<feature type="domain" description="HD" evidence="2">
    <location>
        <begin position="72"/>
        <end position="215"/>
    </location>
</feature>
<evidence type="ECO:0000313" key="4">
    <source>
        <dbReference type="Proteomes" id="UP000266633"/>
    </source>
</evidence>
<gene>
    <name evidence="3" type="primary">dgt</name>
    <name evidence="3" type="ORF">D5077_04580</name>
</gene>
<dbReference type="Pfam" id="PF01966">
    <property type="entry name" value="HD"/>
    <property type="match status" value="1"/>
</dbReference>
<evidence type="ECO:0000313" key="3">
    <source>
        <dbReference type="EMBL" id="RJL75563.1"/>
    </source>
</evidence>
<sequence>MYNEDVKEFAKEEEKKLLSLDCRYFTEDSRRSIDRDPFMRDYARILYSSSFRRLQGKMQLLDIDPSKFTRNRLTHSLEVAQIARSIATDLGLENPVVAESASLAHDLGNPPFGHNGEKILNELIKDQGGFEGNAQTFRILRILEKKHHSFSGLNLTLRTMLSVTKYFNRKELSNKKFIYDDDFQFLSDELNKRNIGIIKSIDAQIMDIADEIAYAAHDLEDALSMNYITMGELLHEFKISVEFKDAFDDISEIYEMVHKDALLSHRLCTSEEFALIERKELTSNIVNVLCNDIDIVKDNNGISLLGYRTKSKLAVGLKKLLFKAVLRKRNIQFYELKGENIIKGLFEVYTSTLNRNNLLFPPEIRNLPDSKEKLAIDHIAGMMDSFAIQEYERFFGIGSANIIMK</sequence>
<accession>A0ABX9NSD4</accession>